<dbReference type="Gramene" id="AET1Gv20476200.18">
    <property type="protein sequence ID" value="AET1Gv20476200.18"/>
    <property type="gene ID" value="AET1Gv20476200"/>
</dbReference>
<dbReference type="Proteomes" id="UP000015105">
    <property type="component" value="Chromosome 1D"/>
</dbReference>
<protein>
    <submittedName>
        <fullName evidence="1">Uncharacterized protein</fullName>
    </submittedName>
</protein>
<dbReference type="EnsemblPlants" id="AET1Gv20476200.18">
    <property type="protein sequence ID" value="AET1Gv20476200.18"/>
    <property type="gene ID" value="AET1Gv20476200"/>
</dbReference>
<name>A0A452YN76_AEGTS</name>
<reference evidence="2" key="1">
    <citation type="journal article" date="2014" name="Science">
        <title>Ancient hybridizations among the ancestral genomes of bread wheat.</title>
        <authorList>
            <consortium name="International Wheat Genome Sequencing Consortium,"/>
            <person name="Marcussen T."/>
            <person name="Sandve S.R."/>
            <person name="Heier L."/>
            <person name="Spannagl M."/>
            <person name="Pfeifer M."/>
            <person name="Jakobsen K.S."/>
            <person name="Wulff B.B."/>
            <person name="Steuernagel B."/>
            <person name="Mayer K.F."/>
            <person name="Olsen O.A."/>
        </authorList>
    </citation>
    <scope>NUCLEOTIDE SEQUENCE [LARGE SCALE GENOMIC DNA]</scope>
    <source>
        <strain evidence="2">cv. AL8/78</strain>
    </source>
</reference>
<reference evidence="1" key="4">
    <citation type="submission" date="2019-03" db="UniProtKB">
        <authorList>
            <consortium name="EnsemblPlants"/>
        </authorList>
    </citation>
    <scope>IDENTIFICATION</scope>
</reference>
<sequence length="88" mass="9262">PAPGASRHEHAAHELAASSKIKSFKLLPVPASRKLGAARQEGTDSKRLCTAPLAGDGEGRGGLRGCRRLGLLRPVLLLRGNQGHLPRV</sequence>
<proteinExistence type="predicted"/>
<keyword evidence="2" id="KW-1185">Reference proteome</keyword>
<reference evidence="1" key="3">
    <citation type="journal article" date="2017" name="Nature">
        <title>Genome sequence of the progenitor of the wheat D genome Aegilops tauschii.</title>
        <authorList>
            <person name="Luo M.C."/>
            <person name="Gu Y.Q."/>
            <person name="Puiu D."/>
            <person name="Wang H."/>
            <person name="Twardziok S.O."/>
            <person name="Deal K.R."/>
            <person name="Huo N."/>
            <person name="Zhu T."/>
            <person name="Wang L."/>
            <person name="Wang Y."/>
            <person name="McGuire P.E."/>
            <person name="Liu S."/>
            <person name="Long H."/>
            <person name="Ramasamy R.K."/>
            <person name="Rodriguez J.C."/>
            <person name="Van S.L."/>
            <person name="Yuan L."/>
            <person name="Wang Z."/>
            <person name="Xia Z."/>
            <person name="Xiao L."/>
            <person name="Anderson O.D."/>
            <person name="Ouyang S."/>
            <person name="Liang Y."/>
            <person name="Zimin A.V."/>
            <person name="Pertea G."/>
            <person name="Qi P."/>
            <person name="Bennetzen J.L."/>
            <person name="Dai X."/>
            <person name="Dawson M.W."/>
            <person name="Muller H.G."/>
            <person name="Kugler K."/>
            <person name="Rivarola-Duarte L."/>
            <person name="Spannagl M."/>
            <person name="Mayer K.F.X."/>
            <person name="Lu F.H."/>
            <person name="Bevan M.W."/>
            <person name="Leroy P."/>
            <person name="Li P."/>
            <person name="You F.M."/>
            <person name="Sun Q."/>
            <person name="Liu Z."/>
            <person name="Lyons E."/>
            <person name="Wicker T."/>
            <person name="Salzberg S.L."/>
            <person name="Devos K.M."/>
            <person name="Dvorak J."/>
        </authorList>
    </citation>
    <scope>NUCLEOTIDE SEQUENCE [LARGE SCALE GENOMIC DNA]</scope>
    <source>
        <strain evidence="1">cv. AL8/78</strain>
    </source>
</reference>
<reference evidence="2" key="2">
    <citation type="journal article" date="2017" name="Nat. Plants">
        <title>The Aegilops tauschii genome reveals multiple impacts of transposons.</title>
        <authorList>
            <person name="Zhao G."/>
            <person name="Zou C."/>
            <person name="Li K."/>
            <person name="Wang K."/>
            <person name="Li T."/>
            <person name="Gao L."/>
            <person name="Zhang X."/>
            <person name="Wang H."/>
            <person name="Yang Z."/>
            <person name="Liu X."/>
            <person name="Jiang W."/>
            <person name="Mao L."/>
            <person name="Kong X."/>
            <person name="Jiao Y."/>
            <person name="Jia J."/>
        </authorList>
    </citation>
    <scope>NUCLEOTIDE SEQUENCE [LARGE SCALE GENOMIC DNA]</scope>
    <source>
        <strain evidence="2">cv. AL8/78</strain>
    </source>
</reference>
<dbReference type="AlphaFoldDB" id="A0A452YN76"/>
<reference evidence="1" key="5">
    <citation type="journal article" date="2021" name="G3 (Bethesda)">
        <title>Aegilops tauschii genome assembly Aet v5.0 features greater sequence contiguity and improved annotation.</title>
        <authorList>
            <person name="Wang L."/>
            <person name="Zhu T."/>
            <person name="Rodriguez J.C."/>
            <person name="Deal K.R."/>
            <person name="Dubcovsky J."/>
            <person name="McGuire P.E."/>
            <person name="Lux T."/>
            <person name="Spannagl M."/>
            <person name="Mayer K.F.X."/>
            <person name="Baldrich P."/>
            <person name="Meyers B.C."/>
            <person name="Huo N."/>
            <person name="Gu Y.Q."/>
            <person name="Zhou H."/>
            <person name="Devos K.M."/>
            <person name="Bennetzen J.L."/>
            <person name="Unver T."/>
            <person name="Budak H."/>
            <person name="Gulick P.J."/>
            <person name="Galiba G."/>
            <person name="Kalapos B."/>
            <person name="Nelson D.R."/>
            <person name="Li P."/>
            <person name="You F.M."/>
            <person name="Luo M.C."/>
            <person name="Dvorak J."/>
        </authorList>
    </citation>
    <scope>NUCLEOTIDE SEQUENCE [LARGE SCALE GENOMIC DNA]</scope>
    <source>
        <strain evidence="1">cv. AL8/78</strain>
    </source>
</reference>
<organism evidence="1 2">
    <name type="scientific">Aegilops tauschii subsp. strangulata</name>
    <name type="common">Goatgrass</name>
    <dbReference type="NCBI Taxonomy" id="200361"/>
    <lineage>
        <taxon>Eukaryota</taxon>
        <taxon>Viridiplantae</taxon>
        <taxon>Streptophyta</taxon>
        <taxon>Embryophyta</taxon>
        <taxon>Tracheophyta</taxon>
        <taxon>Spermatophyta</taxon>
        <taxon>Magnoliopsida</taxon>
        <taxon>Liliopsida</taxon>
        <taxon>Poales</taxon>
        <taxon>Poaceae</taxon>
        <taxon>BOP clade</taxon>
        <taxon>Pooideae</taxon>
        <taxon>Triticodae</taxon>
        <taxon>Triticeae</taxon>
        <taxon>Triticinae</taxon>
        <taxon>Aegilops</taxon>
    </lineage>
</organism>
<evidence type="ECO:0000313" key="2">
    <source>
        <dbReference type="Proteomes" id="UP000015105"/>
    </source>
</evidence>
<evidence type="ECO:0000313" key="1">
    <source>
        <dbReference type="EnsemblPlants" id="AET1Gv20476200.18"/>
    </source>
</evidence>
<accession>A0A452YN76</accession>